<dbReference type="Pfam" id="PF07238">
    <property type="entry name" value="PilZ"/>
    <property type="match status" value="1"/>
</dbReference>
<gene>
    <name evidence="2" type="ORF">F8A88_13820</name>
</gene>
<dbReference type="Gene3D" id="2.40.10.220">
    <property type="entry name" value="predicted glycosyltransferase like domains"/>
    <property type="match status" value="1"/>
</dbReference>
<dbReference type="EMBL" id="WAIE01000007">
    <property type="protein sequence ID" value="KAB1440323.1"/>
    <property type="molecule type" value="Genomic_DNA"/>
</dbReference>
<dbReference type="InterPro" id="IPR009875">
    <property type="entry name" value="PilZ_domain"/>
</dbReference>
<evidence type="ECO:0000259" key="1">
    <source>
        <dbReference type="Pfam" id="PF07238"/>
    </source>
</evidence>
<dbReference type="GO" id="GO:0035438">
    <property type="term" value="F:cyclic-di-GMP binding"/>
    <property type="evidence" value="ECO:0007669"/>
    <property type="project" value="InterPro"/>
</dbReference>
<dbReference type="Proteomes" id="UP000438699">
    <property type="component" value="Unassembled WGS sequence"/>
</dbReference>
<dbReference type="OrthoDB" id="5471615at2"/>
<dbReference type="AlphaFoldDB" id="A0A6N6N1A1"/>
<protein>
    <submittedName>
        <fullName evidence="2">PilZ domain-containing protein</fullName>
    </submittedName>
</protein>
<reference evidence="2 3" key="1">
    <citation type="journal article" date="2017" name="Int. J. Syst. Evol. Microbiol.">
        <title>Desulfovibrio senegalensis sp. nov., a mesophilic sulfate reducer isolated from marine sediment.</title>
        <authorList>
            <person name="Thioye A."/>
            <person name="Gam Z.B.A."/>
            <person name="Mbengue M."/>
            <person name="Cayol J.L."/>
            <person name="Joseph-Bartoli M."/>
            <person name="Toure-Kane C."/>
            <person name="Labat M."/>
        </authorList>
    </citation>
    <scope>NUCLEOTIDE SEQUENCE [LARGE SCALE GENOMIC DNA]</scope>
    <source>
        <strain evidence="2 3">DSM 101509</strain>
    </source>
</reference>
<comment type="caution">
    <text evidence="2">The sequence shown here is derived from an EMBL/GenBank/DDBJ whole genome shotgun (WGS) entry which is preliminary data.</text>
</comment>
<organism evidence="2 3">
    <name type="scientific">Pseudodesulfovibrio senegalensis</name>
    <dbReference type="NCBI Taxonomy" id="1721087"/>
    <lineage>
        <taxon>Bacteria</taxon>
        <taxon>Pseudomonadati</taxon>
        <taxon>Thermodesulfobacteriota</taxon>
        <taxon>Desulfovibrionia</taxon>
        <taxon>Desulfovibrionales</taxon>
        <taxon>Desulfovibrionaceae</taxon>
    </lineage>
</organism>
<dbReference type="SUPFAM" id="SSF141371">
    <property type="entry name" value="PilZ domain-like"/>
    <property type="match status" value="1"/>
</dbReference>
<name>A0A6N6N1A1_9BACT</name>
<accession>A0A6N6N1A1</accession>
<keyword evidence="3" id="KW-1185">Reference proteome</keyword>
<feature type="domain" description="PilZ" evidence="1">
    <location>
        <begin position="15"/>
        <end position="109"/>
    </location>
</feature>
<evidence type="ECO:0000313" key="3">
    <source>
        <dbReference type="Proteomes" id="UP000438699"/>
    </source>
</evidence>
<proteinExistence type="predicted"/>
<sequence length="131" mass="15286">MDFKISIPSDDERMRQAYRTRVPGFLACFESPEASCPVKDLSATGFAIVDDQKRFVEGRQYEVLLKIKDKVFLDELKVKAMRVLNNGLVGFNFQELDRRKQIKLDKLVLEVQKRLIAYKKAKREQEDDQAE</sequence>
<evidence type="ECO:0000313" key="2">
    <source>
        <dbReference type="EMBL" id="KAB1440323.1"/>
    </source>
</evidence>
<dbReference type="RefSeq" id="WP_151151764.1">
    <property type="nucleotide sequence ID" value="NZ_WAIE01000007.1"/>
</dbReference>